<proteinExistence type="predicted"/>
<comment type="caution">
    <text evidence="2">The sequence shown here is derived from an EMBL/GenBank/DDBJ whole genome shotgun (WGS) entry which is preliminary data.</text>
</comment>
<sequence length="189" mass="22212">MVSTGNTWILNIFDRKERRNQIPNQDSFSRRSPTPQRKFASPTPTNANKFNSFHIISTPLYSHSPKIQAHSNSGPKKFVPINSNTDNSTRFPPSLFSTSQNTPVQKNFQSAVDQSYRSENKMQDYYQSSNIKYRFKIIQDENTPQSCYNNEVLDNLDKIPIFKPSKKPNKYDYDNSRIQRLYENYYQFQ</sequence>
<name>A0ABR2IED6_9EUKA</name>
<dbReference type="EMBL" id="JAPFFF010000018">
    <property type="protein sequence ID" value="KAK8861109.1"/>
    <property type="molecule type" value="Genomic_DNA"/>
</dbReference>
<gene>
    <name evidence="2" type="ORF">M9Y10_012804</name>
</gene>
<dbReference type="Proteomes" id="UP001470230">
    <property type="component" value="Unassembled WGS sequence"/>
</dbReference>
<reference evidence="2 3" key="1">
    <citation type="submission" date="2024-04" db="EMBL/GenBank/DDBJ databases">
        <title>Tritrichomonas musculus Genome.</title>
        <authorList>
            <person name="Alves-Ferreira E."/>
            <person name="Grigg M."/>
            <person name="Lorenzi H."/>
            <person name="Galac M."/>
        </authorList>
    </citation>
    <scope>NUCLEOTIDE SEQUENCE [LARGE SCALE GENOMIC DNA]</scope>
    <source>
        <strain evidence="2 3">EAF2021</strain>
    </source>
</reference>
<protein>
    <submittedName>
        <fullName evidence="2">Uncharacterized protein</fullName>
    </submittedName>
</protein>
<accession>A0ABR2IED6</accession>
<evidence type="ECO:0000256" key="1">
    <source>
        <dbReference type="SAM" id="MobiDB-lite"/>
    </source>
</evidence>
<keyword evidence="3" id="KW-1185">Reference proteome</keyword>
<feature type="region of interest" description="Disordered" evidence="1">
    <location>
        <begin position="19"/>
        <end position="48"/>
    </location>
</feature>
<feature type="compositionally biased region" description="Polar residues" evidence="1">
    <location>
        <begin position="21"/>
        <end position="35"/>
    </location>
</feature>
<evidence type="ECO:0000313" key="2">
    <source>
        <dbReference type="EMBL" id="KAK8861109.1"/>
    </source>
</evidence>
<organism evidence="2 3">
    <name type="scientific">Tritrichomonas musculus</name>
    <dbReference type="NCBI Taxonomy" id="1915356"/>
    <lineage>
        <taxon>Eukaryota</taxon>
        <taxon>Metamonada</taxon>
        <taxon>Parabasalia</taxon>
        <taxon>Tritrichomonadida</taxon>
        <taxon>Tritrichomonadidae</taxon>
        <taxon>Tritrichomonas</taxon>
    </lineage>
</organism>
<evidence type="ECO:0000313" key="3">
    <source>
        <dbReference type="Proteomes" id="UP001470230"/>
    </source>
</evidence>